<gene>
    <name evidence="2" type="ORF">JFN91_03510</name>
</gene>
<feature type="transmembrane region" description="Helical" evidence="1">
    <location>
        <begin position="207"/>
        <end position="225"/>
    </location>
</feature>
<dbReference type="Proteomes" id="UP000614714">
    <property type="component" value="Unassembled WGS sequence"/>
</dbReference>
<keyword evidence="1" id="KW-0472">Membrane</keyword>
<feature type="transmembrane region" description="Helical" evidence="1">
    <location>
        <begin position="77"/>
        <end position="95"/>
    </location>
</feature>
<feature type="transmembrane region" description="Helical" evidence="1">
    <location>
        <begin position="7"/>
        <end position="25"/>
    </location>
</feature>
<protein>
    <recommendedName>
        <fullName evidence="4">Glycosyltransferase RgtA/B/C/D-like domain-containing protein</fullName>
    </recommendedName>
</protein>
<feature type="transmembrane region" description="Helical" evidence="1">
    <location>
        <begin position="285"/>
        <end position="307"/>
    </location>
</feature>
<name>A0ABS0YAE7_9BACT</name>
<evidence type="ECO:0000313" key="2">
    <source>
        <dbReference type="EMBL" id="MBJ6749272.1"/>
    </source>
</evidence>
<evidence type="ECO:0000256" key="1">
    <source>
        <dbReference type="SAM" id="Phobius"/>
    </source>
</evidence>
<organism evidence="2 3">
    <name type="scientific">Geomonas anaerohicana</name>
    <dbReference type="NCBI Taxonomy" id="2798583"/>
    <lineage>
        <taxon>Bacteria</taxon>
        <taxon>Pseudomonadati</taxon>
        <taxon>Thermodesulfobacteriota</taxon>
        <taxon>Desulfuromonadia</taxon>
        <taxon>Geobacterales</taxon>
        <taxon>Geobacteraceae</taxon>
        <taxon>Geomonas</taxon>
    </lineage>
</organism>
<feature type="transmembrane region" description="Helical" evidence="1">
    <location>
        <begin position="231"/>
        <end position="251"/>
    </location>
</feature>
<proteinExistence type="predicted"/>
<feature type="transmembrane region" description="Helical" evidence="1">
    <location>
        <begin position="319"/>
        <end position="341"/>
    </location>
</feature>
<feature type="transmembrane region" description="Helical" evidence="1">
    <location>
        <begin position="133"/>
        <end position="149"/>
    </location>
</feature>
<dbReference type="RefSeq" id="WP_199387835.1">
    <property type="nucleotide sequence ID" value="NZ_JAEMHL010000002.1"/>
</dbReference>
<feature type="transmembrane region" description="Helical" evidence="1">
    <location>
        <begin position="107"/>
        <end position="127"/>
    </location>
</feature>
<accession>A0ABS0YAE7</accession>
<sequence>MNNAVRLLILALVLTVVGLICYGPYLNTYFACDDFKYLENIISRSPVAISLGYNAQMRLLSNWAWVPLYWISGTEPLAYNTFGLCVNLGNALLLYHVLKKLLKNEFVASMAPLFFVMNAAAADAVFWKANFSGLLSLFFSLLSLSLYVDYRLRQSLRLYWLSVAVYVLAIFSKEDATALIALLVIVEFLYLDGLSRIRPLLLRVAPYVLAVVFYLAVTTLAYRYYHLTSETWGWFRLRPLYLLFGGFSAFFINPDGLLSMQDVRIYITALLIPLSFLLVKDRKVLLLGFLWIIVTFAPSSLTSIGVFDPRSFTSSTSRFYYAPAAGVAIVLAACLDQVRVWTGRQKGYAIAVLFCAGYLALNVPRIHARGDAWSHSAEHARSFTAAMKQLAPTVPAGSYMVLDTQYKPVGWMWQALNVAYLTSGIQGGRSYPATIRPDQPVFLVRCDPSTVLPYQVARIR</sequence>
<evidence type="ECO:0008006" key="4">
    <source>
        <dbReference type="Google" id="ProtNLM"/>
    </source>
</evidence>
<feature type="transmembrane region" description="Helical" evidence="1">
    <location>
        <begin position="263"/>
        <end position="279"/>
    </location>
</feature>
<evidence type="ECO:0000313" key="3">
    <source>
        <dbReference type="Proteomes" id="UP000614714"/>
    </source>
</evidence>
<comment type="caution">
    <text evidence="2">The sequence shown here is derived from an EMBL/GenBank/DDBJ whole genome shotgun (WGS) entry which is preliminary data.</text>
</comment>
<reference evidence="2 3" key="1">
    <citation type="submission" date="2020-12" db="EMBL/GenBank/DDBJ databases">
        <title>Geomonas sp. Red421, isolated from paddy soil.</title>
        <authorList>
            <person name="Xu Z."/>
            <person name="Zhang Z."/>
            <person name="Masuda Y."/>
            <person name="Itoh H."/>
            <person name="Senoo K."/>
        </authorList>
    </citation>
    <scope>NUCLEOTIDE SEQUENCE [LARGE SCALE GENOMIC DNA]</scope>
    <source>
        <strain evidence="2 3">Red421</strain>
    </source>
</reference>
<keyword evidence="1" id="KW-1133">Transmembrane helix</keyword>
<dbReference type="EMBL" id="JAEMHL010000002">
    <property type="protein sequence ID" value="MBJ6749272.1"/>
    <property type="molecule type" value="Genomic_DNA"/>
</dbReference>
<keyword evidence="3" id="KW-1185">Reference proteome</keyword>
<keyword evidence="1" id="KW-0812">Transmembrane</keyword>